<keyword evidence="2" id="KW-1185">Reference proteome</keyword>
<reference evidence="1 2" key="1">
    <citation type="journal article" date="2023" name="Sci. Data">
        <title>Genome assembly of the Korean intertidal mud-creeper Batillaria attramentaria.</title>
        <authorList>
            <person name="Patra A.K."/>
            <person name="Ho P.T."/>
            <person name="Jun S."/>
            <person name="Lee S.J."/>
            <person name="Kim Y."/>
            <person name="Won Y.J."/>
        </authorList>
    </citation>
    <scope>NUCLEOTIDE SEQUENCE [LARGE SCALE GENOMIC DNA]</scope>
    <source>
        <strain evidence="1">Wonlab-2016</strain>
    </source>
</reference>
<dbReference type="Proteomes" id="UP001519460">
    <property type="component" value="Unassembled WGS sequence"/>
</dbReference>
<organism evidence="1 2">
    <name type="scientific">Batillaria attramentaria</name>
    <dbReference type="NCBI Taxonomy" id="370345"/>
    <lineage>
        <taxon>Eukaryota</taxon>
        <taxon>Metazoa</taxon>
        <taxon>Spiralia</taxon>
        <taxon>Lophotrochozoa</taxon>
        <taxon>Mollusca</taxon>
        <taxon>Gastropoda</taxon>
        <taxon>Caenogastropoda</taxon>
        <taxon>Sorbeoconcha</taxon>
        <taxon>Cerithioidea</taxon>
        <taxon>Batillariidae</taxon>
        <taxon>Batillaria</taxon>
    </lineage>
</organism>
<dbReference type="AlphaFoldDB" id="A0ABD0LUN7"/>
<accession>A0ABD0LUN7</accession>
<dbReference type="EMBL" id="JACVVK020000023">
    <property type="protein sequence ID" value="KAK7502950.1"/>
    <property type="molecule type" value="Genomic_DNA"/>
</dbReference>
<protein>
    <submittedName>
        <fullName evidence="1">Uncharacterized protein</fullName>
    </submittedName>
</protein>
<comment type="caution">
    <text evidence="1">The sequence shown here is derived from an EMBL/GenBank/DDBJ whole genome shotgun (WGS) entry which is preliminary data.</text>
</comment>
<evidence type="ECO:0000313" key="2">
    <source>
        <dbReference type="Proteomes" id="UP001519460"/>
    </source>
</evidence>
<gene>
    <name evidence="1" type="ORF">BaRGS_00005899</name>
</gene>
<sequence length="201" mass="23110">MPNSSELSLVYLLAGFNSNFSLKFRVSSLTSNEPIYNTLPRRRPALPTILQCTWRQQEEFQFFYEPDRSQTGLFGTVLSRDAFAHNLMRAWLRWFLWVFCYGDFVGGDSVCYKNVIRGFTPRMGKSTFVASPQRLNTDAGVVRQYLLPAVVQEKKREQKTDLRTVCRWTSCTIAKSRNTRNSYQGCTFKTSAQSVDGPLVQ</sequence>
<evidence type="ECO:0000313" key="1">
    <source>
        <dbReference type="EMBL" id="KAK7502950.1"/>
    </source>
</evidence>
<name>A0ABD0LUN7_9CAEN</name>
<proteinExistence type="predicted"/>